<dbReference type="InterPro" id="IPR051791">
    <property type="entry name" value="Pra-immunoreactive"/>
</dbReference>
<dbReference type="EMBL" id="BMXA01000001">
    <property type="protein sequence ID" value="GGZ98679.1"/>
    <property type="molecule type" value="Genomic_DNA"/>
</dbReference>
<comment type="subcellular location">
    <subcellularLocation>
        <location evidence="1">Cell membrane</location>
        <topology evidence="1">Multi-pass membrane protein</topology>
    </subcellularLocation>
</comment>
<evidence type="ECO:0000313" key="9">
    <source>
        <dbReference type="Proteomes" id="UP000614811"/>
    </source>
</evidence>
<keyword evidence="3 6" id="KW-0812">Transmembrane</keyword>
<keyword evidence="4 6" id="KW-1133">Transmembrane helix</keyword>
<feature type="transmembrane region" description="Helical" evidence="6">
    <location>
        <begin position="126"/>
        <end position="144"/>
    </location>
</feature>
<protein>
    <submittedName>
        <fullName evidence="8">RDD family protein</fullName>
    </submittedName>
</protein>
<evidence type="ECO:0000256" key="5">
    <source>
        <dbReference type="ARBA" id="ARBA00023136"/>
    </source>
</evidence>
<gene>
    <name evidence="8" type="ORF">GCM10008090_04030</name>
</gene>
<comment type="caution">
    <text evidence="8">The sequence shown here is derived from an EMBL/GenBank/DDBJ whole genome shotgun (WGS) entry which is preliminary data.</text>
</comment>
<dbReference type="AlphaFoldDB" id="A0A918RH40"/>
<feature type="transmembrane region" description="Helical" evidence="6">
    <location>
        <begin position="72"/>
        <end position="94"/>
    </location>
</feature>
<evidence type="ECO:0000256" key="1">
    <source>
        <dbReference type="ARBA" id="ARBA00004651"/>
    </source>
</evidence>
<feature type="transmembrane region" description="Helical" evidence="6">
    <location>
        <begin position="33"/>
        <end position="60"/>
    </location>
</feature>
<evidence type="ECO:0000256" key="6">
    <source>
        <dbReference type="SAM" id="Phobius"/>
    </source>
</evidence>
<accession>A0A918RH40</accession>
<dbReference type="GO" id="GO:0005886">
    <property type="term" value="C:plasma membrane"/>
    <property type="evidence" value="ECO:0007669"/>
    <property type="project" value="UniProtKB-SubCell"/>
</dbReference>
<reference evidence="8" key="2">
    <citation type="submission" date="2020-09" db="EMBL/GenBank/DDBJ databases">
        <authorList>
            <person name="Sun Q."/>
            <person name="Kim S."/>
        </authorList>
    </citation>
    <scope>NUCLEOTIDE SEQUENCE</scope>
    <source>
        <strain evidence="8">KCTC 12711</strain>
    </source>
</reference>
<keyword evidence="5 6" id="KW-0472">Membrane</keyword>
<sequence>MTVPNDSNPYAITPKADLQPDGGAGVNLRYAGFWIRVAASIIDTIAMMIIVFPLLFMIYGGDLLAQGNMSNGFWDVIISYVLPAVLSITLWVVFGGTPGKRLLGLRIVNEKTLQHLSWPVALVRYLGYYLSMLVLFLGFFWVAFDRKKKGWHDHLAGSIVIYD</sequence>
<dbReference type="Proteomes" id="UP000614811">
    <property type="component" value="Unassembled WGS sequence"/>
</dbReference>
<feature type="domain" description="RDD" evidence="7">
    <location>
        <begin position="30"/>
        <end position="157"/>
    </location>
</feature>
<evidence type="ECO:0000313" key="8">
    <source>
        <dbReference type="EMBL" id="GGZ98679.1"/>
    </source>
</evidence>
<organism evidence="8 9">
    <name type="scientific">Arenicella chitinivorans</name>
    <dbReference type="NCBI Taxonomy" id="1329800"/>
    <lineage>
        <taxon>Bacteria</taxon>
        <taxon>Pseudomonadati</taxon>
        <taxon>Pseudomonadota</taxon>
        <taxon>Gammaproteobacteria</taxon>
        <taxon>Arenicellales</taxon>
        <taxon>Arenicellaceae</taxon>
        <taxon>Arenicella</taxon>
    </lineage>
</organism>
<dbReference type="PANTHER" id="PTHR36115:SF4">
    <property type="entry name" value="MEMBRANE PROTEIN"/>
    <property type="match status" value="1"/>
</dbReference>
<keyword evidence="9" id="KW-1185">Reference proteome</keyword>
<evidence type="ECO:0000256" key="4">
    <source>
        <dbReference type="ARBA" id="ARBA00022989"/>
    </source>
</evidence>
<evidence type="ECO:0000256" key="2">
    <source>
        <dbReference type="ARBA" id="ARBA00022475"/>
    </source>
</evidence>
<dbReference type="PANTHER" id="PTHR36115">
    <property type="entry name" value="PROLINE-RICH ANTIGEN HOMOLOG-RELATED"/>
    <property type="match status" value="1"/>
</dbReference>
<dbReference type="InterPro" id="IPR010432">
    <property type="entry name" value="RDD"/>
</dbReference>
<keyword evidence="2" id="KW-1003">Cell membrane</keyword>
<reference evidence="8" key="1">
    <citation type="journal article" date="2014" name="Int. J. Syst. Evol. Microbiol.">
        <title>Complete genome sequence of Corynebacterium casei LMG S-19264T (=DSM 44701T), isolated from a smear-ripened cheese.</title>
        <authorList>
            <consortium name="US DOE Joint Genome Institute (JGI-PGF)"/>
            <person name="Walter F."/>
            <person name="Albersmeier A."/>
            <person name="Kalinowski J."/>
            <person name="Ruckert C."/>
        </authorList>
    </citation>
    <scope>NUCLEOTIDE SEQUENCE</scope>
    <source>
        <strain evidence="8">KCTC 12711</strain>
    </source>
</reference>
<evidence type="ECO:0000259" key="7">
    <source>
        <dbReference type="Pfam" id="PF06271"/>
    </source>
</evidence>
<evidence type="ECO:0000256" key="3">
    <source>
        <dbReference type="ARBA" id="ARBA00022692"/>
    </source>
</evidence>
<dbReference type="Pfam" id="PF06271">
    <property type="entry name" value="RDD"/>
    <property type="match status" value="1"/>
</dbReference>
<proteinExistence type="predicted"/>
<dbReference type="RefSeq" id="WP_189398333.1">
    <property type="nucleotide sequence ID" value="NZ_BMXA01000001.1"/>
</dbReference>
<name>A0A918RH40_9GAMM</name>